<dbReference type="EMBL" id="JAGTTN010000004">
    <property type="protein sequence ID" value="MCC2033076.1"/>
    <property type="molecule type" value="Genomic_DNA"/>
</dbReference>
<feature type="region of interest" description="Disordered" evidence="1">
    <location>
        <begin position="526"/>
        <end position="551"/>
    </location>
</feature>
<reference evidence="2" key="1">
    <citation type="submission" date="2021-04" db="EMBL/GenBank/DDBJ databases">
        <title>Microbacterium tenobrionis sp. nov. and Microbacterium allomyrinae sp. nov., isolated from larvae of Tenobrio molitor and Allomyrina dichotoma, respectively.</title>
        <authorList>
            <person name="Lee S.D."/>
        </authorList>
    </citation>
    <scope>NUCLEOTIDE SEQUENCE</scope>
    <source>
        <strain evidence="2">BWT-G7</strain>
    </source>
</reference>
<keyword evidence="3" id="KW-1185">Reference proteome</keyword>
<comment type="caution">
    <text evidence="2">The sequence shown here is derived from an EMBL/GenBank/DDBJ whole genome shotgun (WGS) entry which is preliminary data.</text>
</comment>
<gene>
    <name evidence="2" type="ORF">KEC57_12880</name>
</gene>
<evidence type="ECO:0000256" key="1">
    <source>
        <dbReference type="SAM" id="MobiDB-lite"/>
    </source>
</evidence>
<evidence type="ECO:0000313" key="3">
    <source>
        <dbReference type="Proteomes" id="UP001139354"/>
    </source>
</evidence>
<protein>
    <submittedName>
        <fullName evidence="2">Phage portal protein</fullName>
    </submittedName>
</protein>
<accession>A0A9X1LWF6</accession>
<feature type="compositionally biased region" description="Acidic residues" evidence="1">
    <location>
        <begin position="539"/>
        <end position="551"/>
    </location>
</feature>
<dbReference type="AlphaFoldDB" id="A0A9X1LWF6"/>
<proteinExistence type="predicted"/>
<dbReference type="InterPro" id="IPR021145">
    <property type="entry name" value="Portal_protein_SPP1_Gp6-like"/>
</dbReference>
<name>A0A9X1LWF6_9MICO</name>
<dbReference type="Proteomes" id="UP001139354">
    <property type="component" value="Unassembled WGS sequence"/>
</dbReference>
<organism evidence="2 3">
    <name type="scientific">Microbacterium allomyrinae</name>
    <dbReference type="NCBI Taxonomy" id="2830666"/>
    <lineage>
        <taxon>Bacteria</taxon>
        <taxon>Bacillati</taxon>
        <taxon>Actinomycetota</taxon>
        <taxon>Actinomycetes</taxon>
        <taxon>Micrococcales</taxon>
        <taxon>Microbacteriaceae</taxon>
        <taxon>Microbacterium</taxon>
    </lineage>
</organism>
<dbReference type="Pfam" id="PF05133">
    <property type="entry name" value="SPP1_portal"/>
    <property type="match status" value="1"/>
</dbReference>
<evidence type="ECO:0000313" key="2">
    <source>
        <dbReference type="EMBL" id="MCC2033076.1"/>
    </source>
</evidence>
<sequence>MASDVFPPEPFDIAFARFRELDAWYTGDTETLQEIYSGSATVTHQVGGRSFRGGVIGTLSKWWWGQPTASDEKRMKMHLPLAADLCTLSADLLFGEAPQVVFRKPAAPATAETAKADKADAWAHEAQERLDEIVASDEAHAEFLLWGEYAAALGGSYLAVAWDPAVSKHVFPKAYAADCAIPTFRHGRLASVRLWSEFRNGNEVFRLVEDHHPGQVSYALYRGGPKNLGELVPIGSRPETQHYELLRNESDLEVAIANQGALPLDVRIGTGSDRLAVVYMPNARPVRDWRKLGPLAHLGRSDLDGIQDILDKVDQTWSSLMRDVDNGQGRLIVGEDMLDTAAPGEGAKFDSYRQVFTTVGPTLGKAADGGAPIEQVQFDIRVEEHLQIIEALKKEIASALGYSEAHLGIDQARPGDKTATEVTADLSDSERTRDKKAMYAKAALSQWALAALEIDHAVFGGDALGDLGAAPDVVFAPLSQADPEKLARTASLMEGTSSMKERVRIQHSDWDEDEIAAEVKEIFNEESKRAAREPALSPFDDEELDDGGQDS</sequence>
<dbReference type="RefSeq" id="WP_229385044.1">
    <property type="nucleotide sequence ID" value="NZ_JAGTTN010000004.1"/>
</dbReference>